<dbReference type="OrthoDB" id="3558752at2759"/>
<keyword evidence="2" id="KW-1185">Reference proteome</keyword>
<evidence type="ECO:0000313" key="2">
    <source>
        <dbReference type="Proteomes" id="UP000250140"/>
    </source>
</evidence>
<reference evidence="1 2" key="1">
    <citation type="journal article" date="2016" name="Nat. Commun.">
        <title>Ectomycorrhizal ecology is imprinted in the genome of the dominant symbiotic fungus Cenococcum geophilum.</title>
        <authorList>
            <consortium name="DOE Joint Genome Institute"/>
            <person name="Peter M."/>
            <person name="Kohler A."/>
            <person name="Ohm R.A."/>
            <person name="Kuo A."/>
            <person name="Krutzmann J."/>
            <person name="Morin E."/>
            <person name="Arend M."/>
            <person name="Barry K.W."/>
            <person name="Binder M."/>
            <person name="Choi C."/>
            <person name="Clum A."/>
            <person name="Copeland A."/>
            <person name="Grisel N."/>
            <person name="Haridas S."/>
            <person name="Kipfer T."/>
            <person name="LaButti K."/>
            <person name="Lindquist E."/>
            <person name="Lipzen A."/>
            <person name="Maire R."/>
            <person name="Meier B."/>
            <person name="Mihaltcheva S."/>
            <person name="Molinier V."/>
            <person name="Murat C."/>
            <person name="Poggeler S."/>
            <person name="Quandt C.A."/>
            <person name="Sperisen C."/>
            <person name="Tritt A."/>
            <person name="Tisserant E."/>
            <person name="Crous P.W."/>
            <person name="Henrissat B."/>
            <person name="Nehls U."/>
            <person name="Egli S."/>
            <person name="Spatafora J.W."/>
            <person name="Grigoriev I.V."/>
            <person name="Martin F.M."/>
        </authorList>
    </citation>
    <scope>NUCLEOTIDE SEQUENCE [LARGE SCALE GENOMIC DNA]</scope>
    <source>
        <strain evidence="1 2">CBS 207.34</strain>
    </source>
</reference>
<evidence type="ECO:0000313" key="1">
    <source>
        <dbReference type="EMBL" id="OCL03313.1"/>
    </source>
</evidence>
<gene>
    <name evidence="1" type="ORF">AOQ84DRAFT_381761</name>
</gene>
<protein>
    <submittedName>
        <fullName evidence="1">Uncharacterized protein</fullName>
    </submittedName>
</protein>
<feature type="non-terminal residue" evidence="1">
    <location>
        <position position="57"/>
    </location>
</feature>
<organism evidence="1 2">
    <name type="scientific">Glonium stellatum</name>
    <dbReference type="NCBI Taxonomy" id="574774"/>
    <lineage>
        <taxon>Eukaryota</taxon>
        <taxon>Fungi</taxon>
        <taxon>Dikarya</taxon>
        <taxon>Ascomycota</taxon>
        <taxon>Pezizomycotina</taxon>
        <taxon>Dothideomycetes</taxon>
        <taxon>Pleosporomycetidae</taxon>
        <taxon>Gloniales</taxon>
        <taxon>Gloniaceae</taxon>
        <taxon>Glonium</taxon>
    </lineage>
</organism>
<proteinExistence type="predicted"/>
<dbReference type="Proteomes" id="UP000250140">
    <property type="component" value="Unassembled WGS sequence"/>
</dbReference>
<dbReference type="EMBL" id="KV750767">
    <property type="protein sequence ID" value="OCL03313.1"/>
    <property type="molecule type" value="Genomic_DNA"/>
</dbReference>
<accession>A0A8E2ES20</accession>
<name>A0A8E2ES20_9PEZI</name>
<dbReference type="AlphaFoldDB" id="A0A8E2ES20"/>
<sequence length="57" mass="6221">MVLDPFSALSLASNTVQLVQFTSSIIFETQKIYQSATRTSAKNSELEAVAKTLSQLL</sequence>